<dbReference type="EMBL" id="GBRH01236033">
    <property type="protein sequence ID" value="JAD61862.1"/>
    <property type="molecule type" value="Transcribed_RNA"/>
</dbReference>
<proteinExistence type="predicted"/>
<organism evidence="1">
    <name type="scientific">Arundo donax</name>
    <name type="common">Giant reed</name>
    <name type="synonym">Donax arundinaceus</name>
    <dbReference type="NCBI Taxonomy" id="35708"/>
    <lineage>
        <taxon>Eukaryota</taxon>
        <taxon>Viridiplantae</taxon>
        <taxon>Streptophyta</taxon>
        <taxon>Embryophyta</taxon>
        <taxon>Tracheophyta</taxon>
        <taxon>Spermatophyta</taxon>
        <taxon>Magnoliopsida</taxon>
        <taxon>Liliopsida</taxon>
        <taxon>Poales</taxon>
        <taxon>Poaceae</taxon>
        <taxon>PACMAD clade</taxon>
        <taxon>Arundinoideae</taxon>
        <taxon>Arundineae</taxon>
        <taxon>Arundo</taxon>
    </lineage>
</organism>
<sequence>MPELRAEETRL</sequence>
<accession>A0A0A9BRB0</accession>
<name>A0A0A9BRB0_ARUDO</name>
<protein>
    <submittedName>
        <fullName evidence="1">Uncharacterized protein</fullName>
    </submittedName>
</protein>
<reference evidence="1" key="2">
    <citation type="journal article" date="2015" name="Data Brief">
        <title>Shoot transcriptome of the giant reed, Arundo donax.</title>
        <authorList>
            <person name="Barrero R.A."/>
            <person name="Guerrero F.D."/>
            <person name="Moolhuijzen P."/>
            <person name="Goolsby J.A."/>
            <person name="Tidwell J."/>
            <person name="Bellgard S.E."/>
            <person name="Bellgard M.I."/>
        </authorList>
    </citation>
    <scope>NUCLEOTIDE SEQUENCE</scope>
    <source>
        <tissue evidence="1">Shoot tissue taken approximately 20 cm above the soil surface</tissue>
    </source>
</reference>
<reference evidence="1" key="1">
    <citation type="submission" date="2014-09" db="EMBL/GenBank/DDBJ databases">
        <authorList>
            <person name="Magalhaes I.L.F."/>
            <person name="Oliveira U."/>
            <person name="Santos F.R."/>
            <person name="Vidigal T.H.D.A."/>
            <person name="Brescovit A.D."/>
            <person name="Santos A.J."/>
        </authorList>
    </citation>
    <scope>NUCLEOTIDE SEQUENCE</scope>
    <source>
        <tissue evidence="1">Shoot tissue taken approximately 20 cm above the soil surface</tissue>
    </source>
</reference>
<evidence type="ECO:0000313" key="1">
    <source>
        <dbReference type="EMBL" id="JAD61862.1"/>
    </source>
</evidence>